<keyword evidence="3" id="KW-0547">Nucleotide-binding</keyword>
<evidence type="ECO:0000313" key="14">
    <source>
        <dbReference type="Proteomes" id="UP001190640"/>
    </source>
</evidence>
<dbReference type="Pfam" id="PF17855">
    <property type="entry name" value="MCM_lid"/>
    <property type="match status" value="1"/>
</dbReference>
<feature type="domain" description="MCM C-terminal AAA(+) ATPase" evidence="11">
    <location>
        <begin position="302"/>
        <end position="432"/>
    </location>
</feature>
<evidence type="ECO:0000256" key="3">
    <source>
        <dbReference type="ARBA" id="ARBA00022741"/>
    </source>
</evidence>
<dbReference type="InterPro" id="IPR012340">
    <property type="entry name" value="NA-bd_OB-fold"/>
</dbReference>
<dbReference type="InterPro" id="IPR031327">
    <property type="entry name" value="MCM"/>
</dbReference>
<evidence type="ECO:0000256" key="10">
    <source>
        <dbReference type="ARBA" id="ARBA00067689"/>
    </source>
</evidence>
<evidence type="ECO:0000259" key="12">
    <source>
        <dbReference type="Pfam" id="PF17855"/>
    </source>
</evidence>
<dbReference type="GO" id="GO:0017116">
    <property type="term" value="F:single-stranded DNA helicase activity"/>
    <property type="evidence" value="ECO:0007669"/>
    <property type="project" value="TreeGrafter"/>
</dbReference>
<dbReference type="GO" id="GO:0000727">
    <property type="term" value="P:double-strand break repair via break-induced replication"/>
    <property type="evidence" value="ECO:0007669"/>
    <property type="project" value="TreeGrafter"/>
</dbReference>
<dbReference type="InterPro" id="IPR041562">
    <property type="entry name" value="MCM_lid"/>
</dbReference>
<dbReference type="PANTHER" id="PTHR11630:SF75">
    <property type="entry name" value="MINICHROMOSOME MAINTENANCE DOMAIN-CONTAINING PROTEIN 2"/>
    <property type="match status" value="1"/>
</dbReference>
<dbReference type="AlphaFoldDB" id="A0AA97L4B7"/>
<dbReference type="GeneID" id="129333684"/>
<dbReference type="InterPro" id="IPR058769">
    <property type="entry name" value="MCMDC2_N"/>
</dbReference>
<feature type="domain" description="MCM AAA-lid" evidence="12">
    <location>
        <begin position="538"/>
        <end position="618"/>
    </location>
</feature>
<comment type="similarity">
    <text evidence="1">Belongs to the MCM family.</text>
</comment>
<dbReference type="Pfam" id="PF00493">
    <property type="entry name" value="MCM"/>
    <property type="match status" value="1"/>
</dbReference>
<keyword evidence="2" id="KW-0597">Phosphoprotein</keyword>
<dbReference type="SUPFAM" id="SSF50249">
    <property type="entry name" value="Nucleic acid-binding proteins"/>
    <property type="match status" value="1"/>
</dbReference>
<dbReference type="GO" id="GO:0005634">
    <property type="term" value="C:nucleus"/>
    <property type="evidence" value="ECO:0007669"/>
    <property type="project" value="TreeGrafter"/>
</dbReference>
<dbReference type="Gene3D" id="3.40.50.300">
    <property type="entry name" value="P-loop containing nucleotide triphosphate hydrolases"/>
    <property type="match status" value="1"/>
</dbReference>
<evidence type="ECO:0000256" key="7">
    <source>
        <dbReference type="ARBA" id="ARBA00023204"/>
    </source>
</evidence>
<evidence type="ECO:0000256" key="8">
    <source>
        <dbReference type="ARBA" id="ARBA00023254"/>
    </source>
</evidence>
<dbReference type="InterPro" id="IPR027417">
    <property type="entry name" value="P-loop_NTPase"/>
</dbReference>
<keyword evidence="14" id="KW-1185">Reference proteome</keyword>
<evidence type="ECO:0000256" key="2">
    <source>
        <dbReference type="ARBA" id="ARBA00022553"/>
    </source>
</evidence>
<keyword evidence="8" id="KW-0469">Meiosis</keyword>
<dbReference type="KEGG" id="emc:129333684"/>
<gene>
    <name evidence="15" type="primary">MCMDC2</name>
</gene>
<reference evidence="15" key="1">
    <citation type="submission" date="2025-08" db="UniProtKB">
        <authorList>
            <consortium name="RefSeq"/>
        </authorList>
    </citation>
    <scope>IDENTIFICATION</scope>
    <source>
        <tissue evidence="15">Blood</tissue>
    </source>
</reference>
<dbReference type="CTD" id="157777"/>
<dbReference type="GO" id="GO:0003677">
    <property type="term" value="F:DNA binding"/>
    <property type="evidence" value="ECO:0007669"/>
    <property type="project" value="UniProtKB-KW"/>
</dbReference>
<keyword evidence="5" id="KW-0067">ATP-binding</keyword>
<evidence type="ECO:0000256" key="4">
    <source>
        <dbReference type="ARBA" id="ARBA00022763"/>
    </source>
</evidence>
<evidence type="ECO:0000313" key="15">
    <source>
        <dbReference type="RefSeq" id="XP_054841486.1"/>
    </source>
</evidence>
<feature type="domain" description="MCMDC2 N-terminal" evidence="13">
    <location>
        <begin position="1"/>
        <end position="100"/>
    </location>
</feature>
<evidence type="ECO:0000256" key="6">
    <source>
        <dbReference type="ARBA" id="ARBA00023125"/>
    </source>
</evidence>
<name>A0AA97L4B7_EUBMA</name>
<dbReference type="RefSeq" id="XP_054841486.1">
    <property type="nucleotide sequence ID" value="XM_054985511.1"/>
</dbReference>
<dbReference type="GO" id="GO:0051321">
    <property type="term" value="P:meiotic cell cycle"/>
    <property type="evidence" value="ECO:0007669"/>
    <property type="project" value="UniProtKB-KW"/>
</dbReference>
<evidence type="ECO:0000256" key="1">
    <source>
        <dbReference type="ARBA" id="ARBA00008010"/>
    </source>
</evidence>
<evidence type="ECO:0000256" key="9">
    <source>
        <dbReference type="ARBA" id="ARBA00059210"/>
    </source>
</evidence>
<comment type="function">
    <text evidence="9">Plays an important role in meiotic recombination and associated DNA double-strand break repair.</text>
</comment>
<dbReference type="Proteomes" id="UP001190640">
    <property type="component" value="Chromosome 7"/>
</dbReference>
<evidence type="ECO:0000259" key="11">
    <source>
        <dbReference type="Pfam" id="PF00493"/>
    </source>
</evidence>
<proteinExistence type="inferred from homology"/>
<dbReference type="InterPro" id="IPR001208">
    <property type="entry name" value="MCM_dom"/>
</dbReference>
<dbReference type="SMART" id="SM00350">
    <property type="entry name" value="MCM"/>
    <property type="match status" value="1"/>
</dbReference>
<organism evidence="14 15">
    <name type="scientific">Eublepharis macularius</name>
    <name type="common">Leopard gecko</name>
    <name type="synonym">Cyrtodactylus macularius</name>
    <dbReference type="NCBI Taxonomy" id="481883"/>
    <lineage>
        <taxon>Eukaryota</taxon>
        <taxon>Metazoa</taxon>
        <taxon>Chordata</taxon>
        <taxon>Craniata</taxon>
        <taxon>Vertebrata</taxon>
        <taxon>Euteleostomi</taxon>
        <taxon>Lepidosauria</taxon>
        <taxon>Squamata</taxon>
        <taxon>Bifurcata</taxon>
        <taxon>Gekkota</taxon>
        <taxon>Eublepharidae</taxon>
        <taxon>Eublepharinae</taxon>
        <taxon>Eublepharis</taxon>
    </lineage>
</organism>
<evidence type="ECO:0000259" key="13">
    <source>
        <dbReference type="Pfam" id="PF26063"/>
    </source>
</evidence>
<keyword evidence="4" id="KW-0227">DNA damage</keyword>
<keyword evidence="6" id="KW-0238">DNA-binding</keyword>
<dbReference type="GO" id="GO:0005524">
    <property type="term" value="F:ATP binding"/>
    <property type="evidence" value="ECO:0007669"/>
    <property type="project" value="UniProtKB-KW"/>
</dbReference>
<sequence length="678" mass="75478">MKEVALTYLDRSGGLQKFVEDCKLYNDSKQSYAVFRFLISVNPSDIAELDATLGNYILHEPVKAAQIFQTVCFTAVKTLTLIQQLQTEAQMNIVLKLTHLPLLPCYIFSLCQFPFDHMSQRFYMAEGIVIAATAVTKYTQGARFVCSEESCPFSEGFQYIRVHTPGATESATVRNDFVCSLCSSPLQEDIKYRVLGDKQIIEMIDTKAISAFQGFSSSRTHFRFQSFTVFLRDELSNKMKIGNRYKIIGLPVCMQNGSQVTVCLEANSVLLPNLRDPSCISEKFKYLLALTSNSCWRFTAVLADSFASQVLPPGIYNTLKLALLLSLVQTNESEEATAEYLDLLVVANDSVILERLLNYSVCLVARGIKHTSSGEVFPTVSKDKHGTGIASIQAGSALLAKGGICFIGELSSYKKDKLEQLQSVLESRTATVFIPGKKYGEDIDQQISLPVQTSFWAFIDVDLCSRKHALQDNTLIGQIDLSLTSANLIDAFGILIHCCELSFCHSVLPVVNFIFKKAVDPEEASYVVSQHFNTQDYEEFLAFAKNLHVELGLEAEKLIHGYYLASRRVRTHSIHGSNLSTAALKVLISLSEAHAKLSLRTKVLEEDALIAILLYESSLTLKHGASVFCVAPNAIFPFELNSENSLDQRDVYLMQCHQQLMQFIATYGPATHILINED</sequence>
<keyword evidence="7" id="KW-0234">DNA repair</keyword>
<dbReference type="PANTHER" id="PTHR11630">
    <property type="entry name" value="DNA REPLICATION LICENSING FACTOR MCM FAMILY MEMBER"/>
    <property type="match status" value="1"/>
</dbReference>
<accession>A0AA97L4B7</accession>
<protein>
    <recommendedName>
        <fullName evidence="10">Minichromosome maintenance domain-containing protein 2</fullName>
    </recommendedName>
</protein>
<dbReference type="FunFam" id="3.40.50.300:FF:001155">
    <property type="entry name" value="minichromosome maintenance domain-containing protein 2"/>
    <property type="match status" value="1"/>
</dbReference>
<evidence type="ECO:0000256" key="5">
    <source>
        <dbReference type="ARBA" id="ARBA00022840"/>
    </source>
</evidence>
<dbReference type="Pfam" id="PF26063">
    <property type="entry name" value="MCMDC2_N"/>
    <property type="match status" value="1"/>
</dbReference>